<feature type="transmembrane region" description="Helical" evidence="8">
    <location>
        <begin position="12"/>
        <end position="34"/>
    </location>
</feature>
<dbReference type="InterPro" id="IPR050549">
    <property type="entry name" value="MFS_Trehalose_Transporter"/>
</dbReference>
<dbReference type="GO" id="GO:0005886">
    <property type="term" value="C:plasma membrane"/>
    <property type="evidence" value="ECO:0007669"/>
    <property type="project" value="UniProtKB-SubCell"/>
</dbReference>
<evidence type="ECO:0000256" key="6">
    <source>
        <dbReference type="ARBA" id="ARBA00022989"/>
    </source>
</evidence>
<organism evidence="10">
    <name type="scientific">Clastoptera arizonana</name>
    <name type="common">Arizona spittle bug</name>
    <dbReference type="NCBI Taxonomy" id="38151"/>
    <lineage>
        <taxon>Eukaryota</taxon>
        <taxon>Metazoa</taxon>
        <taxon>Ecdysozoa</taxon>
        <taxon>Arthropoda</taxon>
        <taxon>Hexapoda</taxon>
        <taxon>Insecta</taxon>
        <taxon>Pterygota</taxon>
        <taxon>Neoptera</taxon>
        <taxon>Paraneoptera</taxon>
        <taxon>Hemiptera</taxon>
        <taxon>Auchenorrhyncha</taxon>
        <taxon>Cercopoidea</taxon>
        <taxon>Clastopteridae</taxon>
        <taxon>Clastoptera</taxon>
    </lineage>
</organism>
<feature type="transmembrane region" description="Helical" evidence="8">
    <location>
        <begin position="108"/>
        <end position="129"/>
    </location>
</feature>
<feature type="domain" description="Major facilitator superfamily (MFS) profile" evidence="9">
    <location>
        <begin position="1"/>
        <end position="441"/>
    </location>
</feature>
<evidence type="ECO:0000256" key="2">
    <source>
        <dbReference type="ARBA" id="ARBA00022448"/>
    </source>
</evidence>
<evidence type="ECO:0000256" key="7">
    <source>
        <dbReference type="ARBA" id="ARBA00023136"/>
    </source>
</evidence>
<evidence type="ECO:0000256" key="4">
    <source>
        <dbReference type="ARBA" id="ARBA00022597"/>
    </source>
</evidence>
<dbReference type="GO" id="GO:0022857">
    <property type="term" value="F:transmembrane transporter activity"/>
    <property type="evidence" value="ECO:0007669"/>
    <property type="project" value="InterPro"/>
</dbReference>
<dbReference type="InterPro" id="IPR005828">
    <property type="entry name" value="MFS_sugar_transport-like"/>
</dbReference>
<feature type="transmembrane region" description="Helical" evidence="8">
    <location>
        <begin position="415"/>
        <end position="436"/>
    </location>
</feature>
<feature type="transmembrane region" description="Helical" evidence="8">
    <location>
        <begin position="251"/>
        <end position="278"/>
    </location>
</feature>
<keyword evidence="5 8" id="KW-0812">Transmembrane</keyword>
<keyword evidence="2" id="KW-0813">Transport</keyword>
<gene>
    <name evidence="10" type="ORF">g.3152</name>
</gene>
<sequence>EMFFVRGQLNQLLAGLAGSLISLSAGLSLSWTSLVLRTWLHPDSPIPLTVAESSWVVSLSSFGALISIVPGGMLANVVGRKLPLLLCPFLEGVGWVFIILATRVEMLYIARLLQGISIGILYTVIPLYLGEIAAVNIRGLVGTLYFGATYAGVLIEYVFGVFLSPNNLLYFNLFLQIVAFFAFLRMPESPHYLMAKDRGAESIKALQWLRVGVSEDEIRNEAQIIDRNVETFKTSENFLKDIFSTRASLKALFIVINTAVVRTFSGSLTIVGYASYIFQVSGSSFLSPDGFAVVIGVIQFVGFLVSAPSVDRLGRRFLLTSSTLVCGLCHASFAVYLYLKTSTHLVVFTWIPPALLSIYYFFMALGVGSLLGVLKTELFPINTRSWAAIISSLFGASMDFFASKSYLLIAVGVGIHWNHVIYAVICFCGFLVYMIFLPETKGLTFEEVQIRLAKRIT</sequence>
<keyword evidence="7 8" id="KW-0472">Membrane</keyword>
<feature type="transmembrane region" description="Helical" evidence="8">
    <location>
        <begin position="54"/>
        <end position="75"/>
    </location>
</feature>
<feature type="transmembrane region" description="Helical" evidence="8">
    <location>
        <begin position="351"/>
        <end position="374"/>
    </location>
</feature>
<feature type="transmembrane region" description="Helical" evidence="8">
    <location>
        <begin position="317"/>
        <end position="339"/>
    </location>
</feature>
<dbReference type="InterPro" id="IPR005829">
    <property type="entry name" value="Sugar_transporter_CS"/>
</dbReference>
<evidence type="ECO:0000256" key="8">
    <source>
        <dbReference type="SAM" id="Phobius"/>
    </source>
</evidence>
<reference evidence="10" key="1">
    <citation type="submission" date="2015-12" db="EMBL/GenBank/DDBJ databases">
        <title>De novo transcriptome assembly of four potential Pierce s Disease insect vectors from Arizona vineyards.</title>
        <authorList>
            <person name="Tassone E.E."/>
        </authorList>
    </citation>
    <scope>NUCLEOTIDE SEQUENCE</scope>
</reference>
<feature type="transmembrane region" description="Helical" evidence="8">
    <location>
        <begin position="290"/>
        <end position="310"/>
    </location>
</feature>
<evidence type="ECO:0000256" key="3">
    <source>
        <dbReference type="ARBA" id="ARBA00022475"/>
    </source>
</evidence>
<dbReference type="FunFam" id="1.20.1250.20:FF:000218">
    <property type="entry name" value="facilitated trehalose transporter Tret1"/>
    <property type="match status" value="1"/>
</dbReference>
<feature type="transmembrane region" description="Helical" evidence="8">
    <location>
        <begin position="168"/>
        <end position="186"/>
    </location>
</feature>
<dbReference type="Gene3D" id="1.20.1250.20">
    <property type="entry name" value="MFS general substrate transporter like domains"/>
    <property type="match status" value="1"/>
</dbReference>
<dbReference type="PROSITE" id="PS00217">
    <property type="entry name" value="SUGAR_TRANSPORT_2"/>
    <property type="match status" value="1"/>
</dbReference>
<accession>A0A1B6CN63</accession>
<evidence type="ECO:0000313" key="10">
    <source>
        <dbReference type="EMBL" id="JAS14917.1"/>
    </source>
</evidence>
<dbReference type="PANTHER" id="PTHR48021">
    <property type="match status" value="1"/>
</dbReference>
<evidence type="ECO:0000256" key="5">
    <source>
        <dbReference type="ARBA" id="ARBA00022692"/>
    </source>
</evidence>
<feature type="non-terminal residue" evidence="10">
    <location>
        <position position="1"/>
    </location>
</feature>
<dbReference type="EMBL" id="GEDC01022381">
    <property type="protein sequence ID" value="JAS14917.1"/>
    <property type="molecule type" value="Transcribed_RNA"/>
</dbReference>
<dbReference type="PROSITE" id="PS50850">
    <property type="entry name" value="MFS"/>
    <property type="match status" value="1"/>
</dbReference>
<feature type="transmembrane region" description="Helical" evidence="8">
    <location>
        <begin position="82"/>
        <end position="102"/>
    </location>
</feature>
<dbReference type="InterPro" id="IPR036259">
    <property type="entry name" value="MFS_trans_sf"/>
</dbReference>
<feature type="transmembrane region" description="Helical" evidence="8">
    <location>
        <begin position="386"/>
        <end position="409"/>
    </location>
</feature>
<keyword evidence="6 8" id="KW-1133">Transmembrane helix</keyword>
<protein>
    <recommendedName>
        <fullName evidence="9">Major facilitator superfamily (MFS) profile domain-containing protein</fullName>
    </recommendedName>
</protein>
<evidence type="ECO:0000259" key="9">
    <source>
        <dbReference type="PROSITE" id="PS50850"/>
    </source>
</evidence>
<dbReference type="SUPFAM" id="SSF103473">
    <property type="entry name" value="MFS general substrate transporter"/>
    <property type="match status" value="1"/>
</dbReference>
<dbReference type="InterPro" id="IPR020846">
    <property type="entry name" value="MFS_dom"/>
</dbReference>
<evidence type="ECO:0000256" key="1">
    <source>
        <dbReference type="ARBA" id="ARBA00004651"/>
    </source>
</evidence>
<keyword evidence="4" id="KW-0762">Sugar transport</keyword>
<feature type="transmembrane region" description="Helical" evidence="8">
    <location>
        <begin position="141"/>
        <end position="162"/>
    </location>
</feature>
<proteinExistence type="predicted"/>
<dbReference type="Pfam" id="PF00083">
    <property type="entry name" value="Sugar_tr"/>
    <property type="match status" value="1"/>
</dbReference>
<dbReference type="PROSITE" id="PS00216">
    <property type="entry name" value="SUGAR_TRANSPORT_1"/>
    <property type="match status" value="1"/>
</dbReference>
<keyword evidence="3" id="KW-1003">Cell membrane</keyword>
<dbReference type="AlphaFoldDB" id="A0A1B6CN63"/>
<dbReference type="PANTHER" id="PTHR48021:SF1">
    <property type="entry name" value="GH07001P-RELATED"/>
    <property type="match status" value="1"/>
</dbReference>
<comment type="subcellular location">
    <subcellularLocation>
        <location evidence="1">Cell membrane</location>
        <topology evidence="1">Multi-pass membrane protein</topology>
    </subcellularLocation>
</comment>
<name>A0A1B6CN63_9HEMI</name>